<evidence type="ECO:0000256" key="11">
    <source>
        <dbReference type="SAM" id="SignalP"/>
    </source>
</evidence>
<name>W1PQ07_AMBTC</name>
<evidence type="ECO:0000256" key="3">
    <source>
        <dbReference type="ARBA" id="ARBA00022525"/>
    </source>
</evidence>
<dbReference type="Gene3D" id="3.80.10.10">
    <property type="entry name" value="Ribonuclease Inhibitor"/>
    <property type="match status" value="1"/>
</dbReference>
<evidence type="ECO:0000256" key="5">
    <source>
        <dbReference type="ARBA" id="ARBA00022729"/>
    </source>
</evidence>
<dbReference type="InterPro" id="IPR001611">
    <property type="entry name" value="Leu-rich_rpt"/>
</dbReference>
<dbReference type="GO" id="GO:0071555">
    <property type="term" value="P:cell wall organization"/>
    <property type="evidence" value="ECO:0007669"/>
    <property type="project" value="UniProtKB-KW"/>
</dbReference>
<dbReference type="eggNOG" id="ENOG502QRPA">
    <property type="taxonomic scope" value="Eukaryota"/>
</dbReference>
<dbReference type="InterPro" id="IPR051582">
    <property type="entry name" value="LRR_extensin-like_regulator"/>
</dbReference>
<evidence type="ECO:0000256" key="6">
    <source>
        <dbReference type="ARBA" id="ARBA00022737"/>
    </source>
</evidence>
<keyword evidence="2" id="KW-0134">Cell wall</keyword>
<evidence type="ECO:0000256" key="8">
    <source>
        <dbReference type="ARBA" id="ARBA00023278"/>
    </source>
</evidence>
<dbReference type="STRING" id="13333.W1PQ07"/>
<keyword evidence="6" id="KW-0677">Repeat</keyword>
<dbReference type="OMA" id="EMIVIVF"/>
<keyword evidence="7" id="KW-0325">Glycoprotein</keyword>
<keyword evidence="14" id="KW-1185">Reference proteome</keyword>
<proteinExistence type="predicted"/>
<evidence type="ECO:0000259" key="12">
    <source>
        <dbReference type="Pfam" id="PF08263"/>
    </source>
</evidence>
<protein>
    <recommendedName>
        <fullName evidence="10">Cell wall hydroxyproline-rich glycoprotein</fullName>
    </recommendedName>
</protein>
<feature type="signal peptide" evidence="11">
    <location>
        <begin position="1"/>
        <end position="24"/>
    </location>
</feature>
<dbReference type="PANTHER" id="PTHR32093:SF120">
    <property type="entry name" value="LEUCINE-RICH REPEAT EXTENSIN-LIKE PROTEIN 3-RELATED"/>
    <property type="match status" value="1"/>
</dbReference>
<feature type="chain" id="PRO_5004808400" description="Cell wall hydroxyproline-rich glycoprotein" evidence="11">
    <location>
        <begin position="25"/>
        <end position="258"/>
    </location>
</feature>
<feature type="domain" description="Leucine-rich repeat-containing N-terminal plant-type" evidence="12">
    <location>
        <begin position="72"/>
        <end position="104"/>
    </location>
</feature>
<organism evidence="13 14">
    <name type="scientific">Amborella trichopoda</name>
    <dbReference type="NCBI Taxonomy" id="13333"/>
    <lineage>
        <taxon>Eukaryota</taxon>
        <taxon>Viridiplantae</taxon>
        <taxon>Streptophyta</taxon>
        <taxon>Embryophyta</taxon>
        <taxon>Tracheophyta</taxon>
        <taxon>Spermatophyta</taxon>
        <taxon>Magnoliopsida</taxon>
        <taxon>Amborellales</taxon>
        <taxon>Amborellaceae</taxon>
        <taxon>Amborella</taxon>
    </lineage>
</organism>
<sequence>MKALGCIFFLIFSLVFLFLRLSYAVTDTEARFIAGRQLLHLREGEDLPDDLEFHVDTNLTFPNPRLRRAYIALHTWKEAIFSDPYNVTSNWEGADVCSYKGVFCAPALDDPSIDVVAGIDLNHADIAGYLPPEIGLLTDLALLHINSNRFCGIVPKSFNKLELLFELDLSNNRFVGPFPTVVISIPALKYLDLRYNDFEGPLPSELFDKDLDAIFLNNNRFHFHIPENMGNSPASIVVLANNKLAGASPAASARWPRP</sequence>
<evidence type="ECO:0000256" key="9">
    <source>
        <dbReference type="ARBA" id="ARBA00023316"/>
    </source>
</evidence>
<reference evidence="14" key="1">
    <citation type="journal article" date="2013" name="Science">
        <title>The Amborella genome and the evolution of flowering plants.</title>
        <authorList>
            <consortium name="Amborella Genome Project"/>
        </authorList>
    </citation>
    <scope>NUCLEOTIDE SEQUENCE [LARGE SCALE GENOMIC DNA]</scope>
</reference>
<evidence type="ECO:0000256" key="10">
    <source>
        <dbReference type="ARBA" id="ARBA00041871"/>
    </source>
</evidence>
<dbReference type="InterPro" id="IPR032675">
    <property type="entry name" value="LRR_dom_sf"/>
</dbReference>
<dbReference type="InterPro" id="IPR013210">
    <property type="entry name" value="LRR_N_plant-typ"/>
</dbReference>
<evidence type="ECO:0000256" key="7">
    <source>
        <dbReference type="ARBA" id="ARBA00023180"/>
    </source>
</evidence>
<accession>W1PQ07</accession>
<evidence type="ECO:0000256" key="2">
    <source>
        <dbReference type="ARBA" id="ARBA00022512"/>
    </source>
</evidence>
<keyword evidence="4" id="KW-0433">Leucine-rich repeat</keyword>
<keyword evidence="3" id="KW-0964">Secreted</keyword>
<dbReference type="Gramene" id="ERN09791">
    <property type="protein sequence ID" value="ERN09791"/>
    <property type="gene ID" value="AMTR_s00029p00242610"/>
</dbReference>
<dbReference type="Pfam" id="PF13855">
    <property type="entry name" value="LRR_8"/>
    <property type="match status" value="1"/>
</dbReference>
<gene>
    <name evidence="13" type="ORF">AMTR_s00029p00242610</name>
</gene>
<evidence type="ECO:0000313" key="14">
    <source>
        <dbReference type="Proteomes" id="UP000017836"/>
    </source>
</evidence>
<evidence type="ECO:0000256" key="4">
    <source>
        <dbReference type="ARBA" id="ARBA00022614"/>
    </source>
</evidence>
<dbReference type="HOGENOM" id="CLU_000288_23_1_1"/>
<keyword evidence="9" id="KW-0961">Cell wall biogenesis/degradation</keyword>
<dbReference type="PANTHER" id="PTHR32093">
    <property type="entry name" value="LEUCINE-RICH REPEAT EXTENSIN-LIKE PROTEIN 3-RELATED"/>
    <property type="match status" value="1"/>
</dbReference>
<evidence type="ECO:0000313" key="13">
    <source>
        <dbReference type="EMBL" id="ERN09791.1"/>
    </source>
</evidence>
<dbReference type="Pfam" id="PF08263">
    <property type="entry name" value="LRRNT_2"/>
    <property type="match status" value="1"/>
</dbReference>
<dbReference type="EMBL" id="KI392980">
    <property type="protein sequence ID" value="ERN09791.1"/>
    <property type="molecule type" value="Genomic_DNA"/>
</dbReference>
<comment type="subcellular location">
    <subcellularLocation>
        <location evidence="1">Secreted</location>
        <location evidence="1">Cell wall</location>
    </subcellularLocation>
</comment>
<keyword evidence="5 11" id="KW-0732">Signal</keyword>
<evidence type="ECO:0000256" key="1">
    <source>
        <dbReference type="ARBA" id="ARBA00004191"/>
    </source>
</evidence>
<dbReference type="FunFam" id="3.80.10.10:FF:000224">
    <property type="entry name" value="Leucine-rich repeat extensin-like protein 1"/>
    <property type="match status" value="1"/>
</dbReference>
<dbReference type="Proteomes" id="UP000017836">
    <property type="component" value="Unassembled WGS sequence"/>
</dbReference>
<keyword evidence="8" id="KW-0379">Hydroxylation</keyword>
<dbReference type="SUPFAM" id="SSF52058">
    <property type="entry name" value="L domain-like"/>
    <property type="match status" value="1"/>
</dbReference>
<dbReference type="AlphaFoldDB" id="W1PQ07"/>